<sequence>MKREKCPCCGIPTLQNRGQDEICRLCDWEDGNQDESFSTEILGGPNGDYSLQEARSNFKKNLQMYHGTSKHASIATNEAKERLILAYDRLEKNN</sequence>
<proteinExistence type="predicted"/>
<accession>A0ABW4QGQ8</accession>
<dbReference type="EMBL" id="JBHUFW010000004">
    <property type="protein sequence ID" value="MFD1862761.1"/>
    <property type="molecule type" value="Genomic_DNA"/>
</dbReference>
<reference evidence="3" key="1">
    <citation type="journal article" date="2019" name="Int. J. Syst. Evol. Microbiol.">
        <title>The Global Catalogue of Microorganisms (GCM) 10K type strain sequencing project: providing services to taxonomists for standard genome sequencing and annotation.</title>
        <authorList>
            <consortium name="The Broad Institute Genomics Platform"/>
            <consortium name="The Broad Institute Genome Sequencing Center for Infectious Disease"/>
            <person name="Wu L."/>
            <person name="Ma J."/>
        </authorList>
    </citation>
    <scope>NUCLEOTIDE SEQUENCE [LARGE SCALE GENOMIC DNA]</scope>
    <source>
        <strain evidence="3">CGMCC 1.15475</strain>
    </source>
</reference>
<dbReference type="Proteomes" id="UP001597273">
    <property type="component" value="Unassembled WGS sequence"/>
</dbReference>
<evidence type="ECO:0000313" key="3">
    <source>
        <dbReference type="Proteomes" id="UP001597273"/>
    </source>
</evidence>
<gene>
    <name evidence="2" type="ORF">ACFSDB_07445</name>
</gene>
<comment type="caution">
    <text evidence="2">The sequence shown here is derived from an EMBL/GenBank/DDBJ whole genome shotgun (WGS) entry which is preliminary data.</text>
</comment>
<evidence type="ECO:0000259" key="1">
    <source>
        <dbReference type="Pfam" id="PF14206"/>
    </source>
</evidence>
<dbReference type="InterPro" id="IPR025983">
    <property type="entry name" value="Cys_rich_CPCC"/>
</dbReference>
<protein>
    <submittedName>
        <fullName evidence="2">CPCC family cysteine-rich protein</fullName>
    </submittedName>
</protein>
<name>A0ABW4QGQ8_9BACL</name>
<dbReference type="RefSeq" id="WP_204892183.1">
    <property type="nucleotide sequence ID" value="NZ_JBHUFW010000004.1"/>
</dbReference>
<feature type="domain" description="Cysteine-rich CPCC" evidence="1">
    <location>
        <begin position="5"/>
        <end position="60"/>
    </location>
</feature>
<organism evidence="2 3">
    <name type="scientific">Planococcus chinensis</name>
    <dbReference type="NCBI Taxonomy" id="272917"/>
    <lineage>
        <taxon>Bacteria</taxon>
        <taxon>Bacillati</taxon>
        <taxon>Bacillota</taxon>
        <taxon>Bacilli</taxon>
        <taxon>Bacillales</taxon>
        <taxon>Caryophanaceae</taxon>
        <taxon>Planococcus</taxon>
    </lineage>
</organism>
<evidence type="ECO:0000313" key="2">
    <source>
        <dbReference type="EMBL" id="MFD1862761.1"/>
    </source>
</evidence>
<keyword evidence="3" id="KW-1185">Reference proteome</keyword>
<dbReference type="Pfam" id="PF14206">
    <property type="entry name" value="Cys_rich_CPCC"/>
    <property type="match status" value="1"/>
</dbReference>